<dbReference type="Proteomes" id="UP001055104">
    <property type="component" value="Unassembled WGS sequence"/>
</dbReference>
<reference evidence="11 12" key="2">
    <citation type="journal article" date="2019" name="Nat. Med.">
        <title>A library of human gut bacterial isolates paired with longitudinal multiomics data enables mechanistic microbiome research.</title>
        <authorList>
            <person name="Poyet M."/>
            <person name="Groussin M."/>
            <person name="Gibbons S.M."/>
            <person name="Avila-Pacheco J."/>
            <person name="Jiang X."/>
            <person name="Kearney S.M."/>
            <person name="Perrotta A.R."/>
            <person name="Berdy B."/>
            <person name="Zhao S."/>
            <person name="Lieberman T.D."/>
            <person name="Swanson P.K."/>
            <person name="Smith M."/>
            <person name="Roesemann S."/>
            <person name="Alexander J.E."/>
            <person name="Rich S.A."/>
            <person name="Livny J."/>
            <person name="Vlamakis H."/>
            <person name="Clish C."/>
            <person name="Bullock K."/>
            <person name="Deik A."/>
            <person name="Scott J."/>
            <person name="Pierce K.A."/>
            <person name="Xavier R.J."/>
            <person name="Alm E.J."/>
        </authorList>
    </citation>
    <scope>NUCLEOTIDE SEQUENCE [LARGE SCALE GENOMIC DNA]</scope>
    <source>
        <strain evidence="4 13">BIOML-A1</strain>
        <strain evidence="5 12">BIOML-A4</strain>
        <strain evidence="3 11">BIOML-A5</strain>
    </source>
</reference>
<evidence type="ECO:0000313" key="14">
    <source>
        <dbReference type="Proteomes" id="UP000500949"/>
    </source>
</evidence>
<dbReference type="Gene3D" id="3.40.50.2000">
    <property type="entry name" value="Glycogen Phosphorylase B"/>
    <property type="match status" value="2"/>
</dbReference>
<evidence type="ECO:0000313" key="11">
    <source>
        <dbReference type="Proteomes" id="UP000347681"/>
    </source>
</evidence>
<dbReference type="AlphaFoldDB" id="A0A076IKP7"/>
<dbReference type="EMBL" id="QRZL01000009">
    <property type="protein sequence ID" value="RGV77196.1"/>
    <property type="molecule type" value="Genomic_DNA"/>
</dbReference>
<dbReference type="EMBL" id="JAHOAX010000007">
    <property type="protein sequence ID" value="MBV3123435.1"/>
    <property type="molecule type" value="Genomic_DNA"/>
</dbReference>
<evidence type="ECO:0000313" key="3">
    <source>
        <dbReference type="EMBL" id="KAA5385272.1"/>
    </source>
</evidence>
<dbReference type="Proteomes" id="UP000500949">
    <property type="component" value="Chromosome"/>
</dbReference>
<accession>A0A076IKP7</accession>
<dbReference type="PANTHER" id="PTHR12526">
    <property type="entry name" value="GLYCOSYLTRANSFERASE"/>
    <property type="match status" value="1"/>
</dbReference>
<organism evidence="7 15">
    <name type="scientific">Phocaeicola dorei</name>
    <dbReference type="NCBI Taxonomy" id="357276"/>
    <lineage>
        <taxon>Bacteria</taxon>
        <taxon>Pseudomonadati</taxon>
        <taxon>Bacteroidota</taxon>
        <taxon>Bacteroidia</taxon>
        <taxon>Bacteroidales</taxon>
        <taxon>Bacteroidaceae</taxon>
        <taxon>Phocaeicola</taxon>
    </lineage>
</organism>
<keyword evidence="7" id="KW-0328">Glycosyltransferase</keyword>
<reference evidence="9 10" key="1">
    <citation type="submission" date="2018-08" db="EMBL/GenBank/DDBJ databases">
        <title>A genome reference for cultivated species of the human gut microbiota.</title>
        <authorList>
            <person name="Zou Y."/>
            <person name="Xue W."/>
            <person name="Luo G."/>
        </authorList>
    </citation>
    <scope>NUCLEOTIDE SEQUENCE [LARGE SCALE GENOMIC DNA]</scope>
    <source>
        <strain evidence="9 10">AF14-1AC</strain>
    </source>
</reference>
<dbReference type="EMBL" id="CP046176">
    <property type="protein sequence ID" value="QJR76315.1"/>
    <property type="molecule type" value="Genomic_DNA"/>
</dbReference>
<dbReference type="EMBL" id="BQOB01000001">
    <property type="protein sequence ID" value="GKH82216.1"/>
    <property type="molecule type" value="Genomic_DNA"/>
</dbReference>
<dbReference type="Proteomes" id="UP000481616">
    <property type="component" value="Unassembled WGS sequence"/>
</dbReference>
<evidence type="ECO:0000313" key="4">
    <source>
        <dbReference type="EMBL" id="KAA5400215.1"/>
    </source>
</evidence>
<evidence type="ECO:0000313" key="5">
    <source>
        <dbReference type="EMBL" id="KAA5408060.1"/>
    </source>
</evidence>
<dbReference type="EMBL" id="VVZB01000002">
    <property type="protein sequence ID" value="KAA5385272.1"/>
    <property type="molecule type" value="Genomic_DNA"/>
</dbReference>
<dbReference type="Proteomes" id="UP000441162">
    <property type="component" value="Unassembled WGS sequence"/>
</dbReference>
<dbReference type="InterPro" id="IPR001296">
    <property type="entry name" value="Glyco_trans_1"/>
</dbReference>
<dbReference type="CDD" id="cd03820">
    <property type="entry name" value="GT4_AmsD-like"/>
    <property type="match status" value="1"/>
</dbReference>
<evidence type="ECO:0000313" key="8">
    <source>
        <dbReference type="EMBL" id="QJR76315.1"/>
    </source>
</evidence>
<protein>
    <submittedName>
        <fullName evidence="2">Glycosyl transferase</fullName>
    </submittedName>
    <submittedName>
        <fullName evidence="7 8">Glycosyltransferase</fullName>
        <ecNumber evidence="7">2.4.-.-</ecNumber>
    </submittedName>
</protein>
<dbReference type="EMBL" id="VVYY01000002">
    <property type="protein sequence ID" value="KAA5400215.1"/>
    <property type="molecule type" value="Genomic_DNA"/>
</dbReference>
<evidence type="ECO:0000313" key="6">
    <source>
        <dbReference type="EMBL" id="MBV3123435.1"/>
    </source>
</evidence>
<dbReference type="SUPFAM" id="SSF53756">
    <property type="entry name" value="UDP-Glycosyltransferase/glycogen phosphorylase"/>
    <property type="match status" value="1"/>
</dbReference>
<dbReference type="eggNOG" id="COG0438">
    <property type="taxonomic scope" value="Bacteria"/>
</dbReference>
<reference evidence="7" key="6">
    <citation type="submission" date="2023-10" db="EMBL/GenBank/DDBJ databases">
        <title>Genome of Potential pathogenic bacteria in Crohn's disease.</title>
        <authorList>
            <person name="Rodriguez-Palacios A."/>
        </authorList>
    </citation>
    <scope>NUCLEOTIDE SEQUENCE</scope>
    <source>
        <strain evidence="7">CavFT-hAR62</strain>
    </source>
</reference>
<feature type="domain" description="Glycosyl transferase family 1" evidence="1">
    <location>
        <begin position="202"/>
        <end position="355"/>
    </location>
</feature>
<dbReference type="EMBL" id="JAWDEV010000001">
    <property type="protein sequence ID" value="MDU0269194.1"/>
    <property type="molecule type" value="Genomic_DNA"/>
</dbReference>
<dbReference type="Proteomes" id="UP000283678">
    <property type="component" value="Unassembled WGS sequence"/>
</dbReference>
<dbReference type="PANTHER" id="PTHR12526:SF630">
    <property type="entry name" value="GLYCOSYLTRANSFERASE"/>
    <property type="match status" value="1"/>
</dbReference>
<dbReference type="Proteomes" id="UP001181086">
    <property type="component" value="Unassembled WGS sequence"/>
</dbReference>
<dbReference type="Pfam" id="PF00534">
    <property type="entry name" value="Glycos_transf_1"/>
    <property type="match status" value="1"/>
</dbReference>
<evidence type="ECO:0000313" key="12">
    <source>
        <dbReference type="Proteomes" id="UP000441162"/>
    </source>
</evidence>
<reference evidence="8 14" key="3">
    <citation type="submission" date="2019-11" db="EMBL/GenBank/DDBJ databases">
        <title>Complete genome sequence of Bacteroides dorei DSM 17855.</title>
        <authorList>
            <person name="Russell J.T."/>
        </authorList>
    </citation>
    <scope>NUCLEOTIDE SEQUENCE [LARGE SCALE GENOMIC DNA]</scope>
    <source>
        <strain evidence="8 14">DSM 17855</strain>
    </source>
</reference>
<sequence length="383" mass="44101">MKIAYCTDSICYAGGIQRVTIAKANKLALKNEVWIIVTDNKDKPVFPLSTKVHLVNCDINYFEDDWKSRFYILKGIIYKRKQHKKRLKEILNQIQPDIVISTGTSEKNFLPYLSVSSHPVFIREIHSNKNYRSLHAQSVFDKLLAILGDFIDYRIHLKKYDRTVVLTKEDKVVHWGKNTEVDVCVIPNPIISFGSKKASLINKKVIAVGRLAFPKNFSSLISAWKYVIERHADWTLEIWGEGELRTELEEQIRNNQLTNNIFLKGYTYDIFSPLYEASIFTLTSLFEGLPLVIIEAMSCGVPVVSYACPCGPQDIIADGHDGFLVPVNNEKVLADRICRLIEDKELRKEMGKAARLKAEQYDIKNIIPMWMELFNQLINEKRK</sequence>
<dbReference type="RefSeq" id="WP_007838051.1">
    <property type="nucleotide sequence ID" value="NZ_BAABYF010000001.1"/>
</dbReference>
<dbReference type="KEGG" id="bdo:EL88_06580"/>
<evidence type="ECO:0000313" key="13">
    <source>
        <dbReference type="Proteomes" id="UP000481616"/>
    </source>
</evidence>
<keyword evidence="7" id="KW-0808">Transferase</keyword>
<proteinExistence type="predicted"/>
<evidence type="ECO:0000313" key="9">
    <source>
        <dbReference type="EMBL" id="RGV77196.1"/>
    </source>
</evidence>
<name>A0A076IKP7_9BACT</name>
<gene>
    <name evidence="2" type="ORF">CE91St7_31000</name>
    <name evidence="9" type="ORF">DWW04_11065</name>
    <name evidence="5" type="ORF">F2Y51_01300</name>
    <name evidence="4" type="ORF">F2Y58_02430</name>
    <name evidence="3" type="ORF">F2Y61_05410</name>
    <name evidence="8" type="ORF">GKD17_07870</name>
    <name evidence="6" type="ORF">KSU80_09610</name>
    <name evidence="7" type="ORF">RVH45_04625</name>
</gene>
<dbReference type="Proteomes" id="UP000347681">
    <property type="component" value="Unassembled WGS sequence"/>
</dbReference>
<evidence type="ECO:0000313" key="7">
    <source>
        <dbReference type="EMBL" id="MDU0269194.1"/>
    </source>
</evidence>
<dbReference type="GO" id="GO:0016757">
    <property type="term" value="F:glycosyltransferase activity"/>
    <property type="evidence" value="ECO:0007669"/>
    <property type="project" value="UniProtKB-KW"/>
</dbReference>
<evidence type="ECO:0000313" key="15">
    <source>
        <dbReference type="Proteomes" id="UP001181086"/>
    </source>
</evidence>
<evidence type="ECO:0000259" key="1">
    <source>
        <dbReference type="Pfam" id="PF00534"/>
    </source>
</evidence>
<dbReference type="EC" id="2.4.-.-" evidence="7"/>
<dbReference type="GeneID" id="93446596"/>
<reference evidence="2" key="5">
    <citation type="submission" date="2022-01" db="EMBL/GenBank/DDBJ databases">
        <title>Novel bile acid biosynthetic pathways are enriched in the microbiome of centenarians.</title>
        <authorList>
            <person name="Sato Y."/>
            <person name="Atarashi K."/>
            <person name="Plichta R.D."/>
            <person name="Arai Y."/>
            <person name="Sasajima S."/>
            <person name="Kearney M.S."/>
            <person name="Suda W."/>
            <person name="Takeshita K."/>
            <person name="Sasaki T."/>
            <person name="Okamoto S."/>
            <person name="Skelly N.A."/>
            <person name="Okamura Y."/>
            <person name="Vlamakis H."/>
            <person name="Li Y."/>
            <person name="Tanoue T."/>
            <person name="Takei H."/>
            <person name="Nittono H."/>
            <person name="Narushima S."/>
            <person name="Irie J."/>
            <person name="Itoh H."/>
            <person name="Moriya K."/>
            <person name="Sugiura Y."/>
            <person name="Suematsu M."/>
            <person name="Moritoki N."/>
            <person name="Shibata S."/>
            <person name="Littman R.D."/>
            <person name="Fischbach A.M."/>
            <person name="Uwamino Y."/>
            <person name="Inoue T."/>
            <person name="Honda A."/>
            <person name="Hattori M."/>
            <person name="Murai T."/>
            <person name="Xavier J.R."/>
            <person name="Hirose N."/>
            <person name="Honda K."/>
        </authorList>
    </citation>
    <scope>NUCLEOTIDE SEQUENCE</scope>
    <source>
        <strain evidence="2">CE91-St7</strain>
    </source>
</reference>
<dbReference type="EMBL" id="VVZA01000001">
    <property type="protein sequence ID" value="KAA5408060.1"/>
    <property type="molecule type" value="Genomic_DNA"/>
</dbReference>
<dbReference type="Proteomes" id="UP000777173">
    <property type="component" value="Unassembled WGS sequence"/>
</dbReference>
<evidence type="ECO:0000313" key="2">
    <source>
        <dbReference type="EMBL" id="GKH82216.1"/>
    </source>
</evidence>
<reference evidence="6" key="4">
    <citation type="submission" date="2021-06" db="EMBL/GenBank/DDBJ databases">
        <title>Collection of gut derived symbiotic bacterial strains cultured from healthy donors.</title>
        <authorList>
            <person name="Lin H."/>
            <person name="Littmann E."/>
            <person name="Pamer E.G."/>
        </authorList>
    </citation>
    <scope>NUCLEOTIDE SEQUENCE</scope>
    <source>
        <strain evidence="6">MSK.5.10</strain>
    </source>
</reference>
<evidence type="ECO:0000313" key="10">
    <source>
        <dbReference type="Proteomes" id="UP000283678"/>
    </source>
</evidence>